<dbReference type="InterPro" id="IPR000873">
    <property type="entry name" value="AMP-dep_synth/lig_dom"/>
</dbReference>
<accession>A0A5M9JF23</accession>
<reference evidence="4 5" key="1">
    <citation type="submission" date="2019-06" db="EMBL/GenBank/DDBJ databases">
        <title>Genome Sequence of the Brown Rot Fungal Pathogen Monilinia fructicola.</title>
        <authorList>
            <person name="De Miccolis Angelini R.M."/>
            <person name="Landi L."/>
            <person name="Abate D."/>
            <person name="Pollastro S."/>
            <person name="Romanazzi G."/>
            <person name="Faretra F."/>
        </authorList>
    </citation>
    <scope>NUCLEOTIDE SEQUENCE [LARGE SCALE GENOMIC DNA]</scope>
    <source>
        <strain evidence="4 5">Mfrc123</strain>
    </source>
</reference>
<dbReference type="PANTHER" id="PTHR43439">
    <property type="entry name" value="PHENYLACETATE-COENZYME A LIGASE"/>
    <property type="match status" value="1"/>
</dbReference>
<evidence type="ECO:0000256" key="1">
    <source>
        <dbReference type="ARBA" id="ARBA00022450"/>
    </source>
</evidence>
<dbReference type="EMBL" id="VICG01000011">
    <property type="protein sequence ID" value="KAA8567347.1"/>
    <property type="molecule type" value="Genomic_DNA"/>
</dbReference>
<sequence>MYPSSMAIPYTKVEGFSEARRKELLPNMVDAIAATQPEAIFAEYPINPTSYNSGYQKFSYGTSTNAINGIAWWLQEKLGTGKDFPALAYIAPNDILINAFLLGAVKAGYKACKPDSHANPSYITAKQHSCTGKSFAFAKCKILVTTSPKPAQLQPMITALSFMEIQVLELPDILELTEKSHEHFPFEKTFAAARNEPFAVMHTSGTTELPKPIFWNHNYYATSILLPEPPAGYINQASLYAVYKCIQVYRLMILSYLLFRIDGLKHNKTDIAVLVPPYVIDIAQSSESLDFIDANLKRIFYMGGAIPPTAGNVISSKIELDDHVGATETEFYPSLKPIGSRSVFWSYHRFGPSANISFEHPADDLYEAVWKQESRPRKGATRLQDISLTPDMEIKESLLDTLNRARFLALPWPGR</sequence>
<keyword evidence="2" id="KW-0597">Phosphoprotein</keyword>
<dbReference type="Gene3D" id="3.40.50.12780">
    <property type="entry name" value="N-terminal domain of ligase-like"/>
    <property type="match status" value="1"/>
</dbReference>
<dbReference type="InterPro" id="IPR051414">
    <property type="entry name" value="Adenylate-forming_Reductase"/>
</dbReference>
<comment type="caution">
    <text evidence="4">The sequence shown here is derived from an EMBL/GenBank/DDBJ whole genome shotgun (WGS) entry which is preliminary data.</text>
</comment>
<dbReference type="Proteomes" id="UP000322873">
    <property type="component" value="Unassembled WGS sequence"/>
</dbReference>
<name>A0A5M9JF23_MONFR</name>
<proteinExistence type="predicted"/>
<dbReference type="AlphaFoldDB" id="A0A5M9JF23"/>
<dbReference type="PANTHER" id="PTHR43439:SF2">
    <property type="entry name" value="ENZYME, PUTATIVE (JCVI)-RELATED"/>
    <property type="match status" value="1"/>
</dbReference>
<keyword evidence="5" id="KW-1185">Reference proteome</keyword>
<evidence type="ECO:0000259" key="3">
    <source>
        <dbReference type="Pfam" id="PF00501"/>
    </source>
</evidence>
<dbReference type="InterPro" id="IPR042099">
    <property type="entry name" value="ANL_N_sf"/>
</dbReference>
<keyword evidence="1" id="KW-0596">Phosphopantetheine</keyword>
<dbReference type="SUPFAM" id="SSF56801">
    <property type="entry name" value="Acetyl-CoA synthetase-like"/>
    <property type="match status" value="1"/>
</dbReference>
<organism evidence="4 5">
    <name type="scientific">Monilinia fructicola</name>
    <name type="common">Brown rot fungus</name>
    <name type="synonym">Ciboria fructicola</name>
    <dbReference type="NCBI Taxonomy" id="38448"/>
    <lineage>
        <taxon>Eukaryota</taxon>
        <taxon>Fungi</taxon>
        <taxon>Dikarya</taxon>
        <taxon>Ascomycota</taxon>
        <taxon>Pezizomycotina</taxon>
        <taxon>Leotiomycetes</taxon>
        <taxon>Helotiales</taxon>
        <taxon>Sclerotiniaceae</taxon>
        <taxon>Monilinia</taxon>
    </lineage>
</organism>
<dbReference type="VEuPathDB" id="FungiDB:MFRU_007g03670"/>
<feature type="domain" description="AMP-dependent synthetase/ligase" evidence="3">
    <location>
        <begin position="40"/>
        <end position="328"/>
    </location>
</feature>
<gene>
    <name evidence="4" type="ORF">EYC84_010375</name>
</gene>
<evidence type="ECO:0000313" key="5">
    <source>
        <dbReference type="Proteomes" id="UP000322873"/>
    </source>
</evidence>
<dbReference type="Pfam" id="PF00501">
    <property type="entry name" value="AMP-binding"/>
    <property type="match status" value="1"/>
</dbReference>
<evidence type="ECO:0000313" key="4">
    <source>
        <dbReference type="EMBL" id="KAA8567347.1"/>
    </source>
</evidence>
<evidence type="ECO:0000256" key="2">
    <source>
        <dbReference type="ARBA" id="ARBA00022553"/>
    </source>
</evidence>
<protein>
    <recommendedName>
        <fullName evidence="3">AMP-dependent synthetase/ligase domain-containing protein</fullName>
    </recommendedName>
</protein>